<dbReference type="InterPro" id="IPR016185">
    <property type="entry name" value="PreATP-grasp_dom_sf"/>
</dbReference>
<dbReference type="FunFam" id="3.40.50.20:FF:000010">
    <property type="entry name" value="Propionyl-CoA carboxylase subunit alpha"/>
    <property type="match status" value="1"/>
</dbReference>
<dbReference type="EMBL" id="CAJNON010000389">
    <property type="protein sequence ID" value="CAF1236863.1"/>
    <property type="molecule type" value="Genomic_DNA"/>
</dbReference>
<keyword evidence="3 5" id="KW-0067">ATP-binding</keyword>
<dbReference type="Proteomes" id="UP000663891">
    <property type="component" value="Unassembled WGS sequence"/>
</dbReference>
<dbReference type="InterPro" id="IPR005481">
    <property type="entry name" value="BC-like_N"/>
</dbReference>
<gene>
    <name evidence="8" type="ORF">VCS650_LOCUS27566</name>
</gene>
<dbReference type="PROSITE" id="PS00866">
    <property type="entry name" value="CPSASE_1"/>
    <property type="match status" value="1"/>
</dbReference>
<evidence type="ECO:0000256" key="1">
    <source>
        <dbReference type="ARBA" id="ARBA00022598"/>
    </source>
</evidence>
<dbReference type="SUPFAM" id="SSF52440">
    <property type="entry name" value="PreATP-grasp domain"/>
    <property type="match status" value="1"/>
</dbReference>
<dbReference type="AlphaFoldDB" id="A0A814Z4E4"/>
<protein>
    <submittedName>
        <fullName evidence="8">Uncharacterized protein</fullName>
    </submittedName>
</protein>
<feature type="domain" description="Biotin carboxylation" evidence="7">
    <location>
        <begin position="8"/>
        <end position="248"/>
    </location>
</feature>
<keyword evidence="4" id="KW-0092">Biotin</keyword>
<dbReference type="PANTHER" id="PTHR18866">
    <property type="entry name" value="CARBOXYLASE:PYRUVATE/ACETYL-COA/PROPIONYL-COA CARBOXYLASE"/>
    <property type="match status" value="1"/>
</dbReference>
<keyword evidence="2 5" id="KW-0547">Nucleotide-binding</keyword>
<proteinExistence type="predicted"/>
<comment type="caution">
    <text evidence="8">The sequence shown here is derived from an EMBL/GenBank/DDBJ whole genome shotgun (WGS) entry which is preliminary data.</text>
</comment>
<dbReference type="Pfam" id="PF00289">
    <property type="entry name" value="Biotin_carb_N"/>
    <property type="match status" value="1"/>
</dbReference>
<name>A0A814Z4E4_9BILA</name>
<evidence type="ECO:0000259" key="7">
    <source>
        <dbReference type="PROSITE" id="PS50979"/>
    </source>
</evidence>
<dbReference type="Gene3D" id="3.30.470.20">
    <property type="entry name" value="ATP-grasp fold, B domain"/>
    <property type="match status" value="1"/>
</dbReference>
<dbReference type="SUPFAM" id="SSF56059">
    <property type="entry name" value="Glutathione synthetase ATP-binding domain-like"/>
    <property type="match status" value="1"/>
</dbReference>
<reference evidence="8" key="1">
    <citation type="submission" date="2021-02" db="EMBL/GenBank/DDBJ databases">
        <authorList>
            <person name="Nowell W R."/>
        </authorList>
    </citation>
    <scope>NUCLEOTIDE SEQUENCE</scope>
</reference>
<evidence type="ECO:0000256" key="4">
    <source>
        <dbReference type="ARBA" id="ARBA00023267"/>
    </source>
</evidence>
<dbReference type="GO" id="GO:0016874">
    <property type="term" value="F:ligase activity"/>
    <property type="evidence" value="ECO:0007669"/>
    <property type="project" value="UniProtKB-KW"/>
</dbReference>
<evidence type="ECO:0000256" key="3">
    <source>
        <dbReference type="ARBA" id="ARBA00022840"/>
    </source>
</evidence>
<sequence length="248" mass="27227">MDTSNASMFKSVLIANRGEIAVRITRTLKKMGIRSVAIYSGADRNSQHVIAADHAVELKGNTSEETYLCGDLIIATAKSQNVQAIIPGYGFLSENADFAIQCEAAGLIYIGPTPEQIRQFGLKHIAYELAASAKLPLLPHSGLLTDIEDVKLQARSIGYPVMLKSTAGSGGHGILRCSDENELTDACEKVRRLASKFFKNTGIYLERCIDDARHIEVLSIVVFDVLQVSLLKLNYMYLNTLKLYCNVK</sequence>
<dbReference type="PROSITE" id="PS50975">
    <property type="entry name" value="ATP_GRASP"/>
    <property type="match status" value="1"/>
</dbReference>
<dbReference type="InterPro" id="IPR011764">
    <property type="entry name" value="Biotin_carboxylation_dom"/>
</dbReference>
<accession>A0A814Z4E4</accession>
<feature type="domain" description="ATP-grasp" evidence="6">
    <location>
        <begin position="127"/>
        <end position="217"/>
    </location>
</feature>
<dbReference type="Pfam" id="PF02786">
    <property type="entry name" value="CPSase_L_D2"/>
    <property type="match status" value="1"/>
</dbReference>
<evidence type="ECO:0000313" key="8">
    <source>
        <dbReference type="EMBL" id="CAF1236863.1"/>
    </source>
</evidence>
<evidence type="ECO:0000313" key="9">
    <source>
        <dbReference type="Proteomes" id="UP000663891"/>
    </source>
</evidence>
<evidence type="ECO:0000259" key="6">
    <source>
        <dbReference type="PROSITE" id="PS50975"/>
    </source>
</evidence>
<dbReference type="InterPro" id="IPR011761">
    <property type="entry name" value="ATP-grasp"/>
</dbReference>
<keyword evidence="1" id="KW-0436">Ligase</keyword>
<dbReference type="InterPro" id="IPR005479">
    <property type="entry name" value="CPAse_ATP-bd"/>
</dbReference>
<dbReference type="OrthoDB" id="196847at2759"/>
<dbReference type="PROSITE" id="PS50979">
    <property type="entry name" value="BC"/>
    <property type="match status" value="1"/>
</dbReference>
<dbReference type="InterPro" id="IPR050856">
    <property type="entry name" value="Biotin_carboxylase_complex"/>
</dbReference>
<dbReference type="GO" id="GO:0046872">
    <property type="term" value="F:metal ion binding"/>
    <property type="evidence" value="ECO:0007669"/>
    <property type="project" value="InterPro"/>
</dbReference>
<evidence type="ECO:0000256" key="2">
    <source>
        <dbReference type="ARBA" id="ARBA00022741"/>
    </source>
</evidence>
<dbReference type="PANTHER" id="PTHR18866:SF128">
    <property type="entry name" value="UREA AMIDOLYASE"/>
    <property type="match status" value="1"/>
</dbReference>
<evidence type="ECO:0000256" key="5">
    <source>
        <dbReference type="PROSITE-ProRule" id="PRU00409"/>
    </source>
</evidence>
<organism evidence="8 9">
    <name type="scientific">Adineta steineri</name>
    <dbReference type="NCBI Taxonomy" id="433720"/>
    <lineage>
        <taxon>Eukaryota</taxon>
        <taxon>Metazoa</taxon>
        <taxon>Spiralia</taxon>
        <taxon>Gnathifera</taxon>
        <taxon>Rotifera</taxon>
        <taxon>Eurotatoria</taxon>
        <taxon>Bdelloidea</taxon>
        <taxon>Adinetida</taxon>
        <taxon>Adinetidae</taxon>
        <taxon>Adineta</taxon>
    </lineage>
</organism>
<dbReference type="GO" id="GO:0005524">
    <property type="term" value="F:ATP binding"/>
    <property type="evidence" value="ECO:0007669"/>
    <property type="project" value="UniProtKB-UniRule"/>
</dbReference>